<keyword evidence="2" id="KW-1185">Reference proteome</keyword>
<evidence type="ECO:0000313" key="1">
    <source>
        <dbReference type="EMBL" id="KZM70030.1"/>
    </source>
</evidence>
<dbReference type="AlphaFoldDB" id="A0A164J498"/>
<evidence type="ECO:0000313" key="2">
    <source>
        <dbReference type="Proteomes" id="UP000076512"/>
    </source>
</evidence>
<proteinExistence type="predicted"/>
<protein>
    <submittedName>
        <fullName evidence="1">Uncharacterized protein</fullName>
    </submittedName>
</protein>
<gene>
    <name evidence="1" type="ORF">AWN90_05420</name>
</gene>
<accession>A0A164J498</accession>
<dbReference type="RefSeq" id="WP_067578231.1">
    <property type="nucleotide sequence ID" value="NZ_JABMCZ010000003.1"/>
</dbReference>
<organism evidence="1 2">
    <name type="scientific">Nocardia terpenica</name>
    <dbReference type="NCBI Taxonomy" id="455432"/>
    <lineage>
        <taxon>Bacteria</taxon>
        <taxon>Bacillati</taxon>
        <taxon>Actinomycetota</taxon>
        <taxon>Actinomycetes</taxon>
        <taxon>Mycobacteriales</taxon>
        <taxon>Nocardiaceae</taxon>
        <taxon>Nocardia</taxon>
    </lineage>
</organism>
<dbReference type="Proteomes" id="UP000076512">
    <property type="component" value="Unassembled WGS sequence"/>
</dbReference>
<sequence length="81" mass="8766">MSAATASDGYERLRSKDLMNDVTKMRRKRRSFTKISAYCAGANQGRRAARRARWAQHCATVPIQVGPAPSDGAGSEVPLSA</sequence>
<reference evidence="1 2" key="1">
    <citation type="submission" date="2016-04" db="EMBL/GenBank/DDBJ databases">
        <authorList>
            <person name="Evans L.H."/>
            <person name="Alamgir A."/>
            <person name="Owens N."/>
            <person name="Weber N.D."/>
            <person name="Virtaneva K."/>
            <person name="Barbian K."/>
            <person name="Babar A."/>
            <person name="Rosenke K."/>
        </authorList>
    </citation>
    <scope>NUCLEOTIDE SEQUENCE [LARGE SCALE GENOMIC DNA]</scope>
    <source>
        <strain evidence="1 2">IFM 0406</strain>
    </source>
</reference>
<name>A0A164J498_9NOCA</name>
<comment type="caution">
    <text evidence="1">The sequence shown here is derived from an EMBL/GenBank/DDBJ whole genome shotgun (WGS) entry which is preliminary data.</text>
</comment>
<dbReference type="EMBL" id="LWGR01000016">
    <property type="protein sequence ID" value="KZM70030.1"/>
    <property type="molecule type" value="Genomic_DNA"/>
</dbReference>
<dbReference type="STRING" id="455432.AWN90_05420"/>